<protein>
    <recommendedName>
        <fullName evidence="4">DUF2243 domain-containing protein</fullName>
    </recommendedName>
</protein>
<dbReference type="EMBL" id="JAVDWA010000001">
    <property type="protein sequence ID" value="MDR7071932.1"/>
    <property type="molecule type" value="Genomic_DNA"/>
</dbReference>
<dbReference type="Proteomes" id="UP001258181">
    <property type="component" value="Unassembled WGS sequence"/>
</dbReference>
<name>A0ABU1TXI9_9BACL</name>
<keyword evidence="1" id="KW-1133">Transmembrane helix</keyword>
<feature type="transmembrane region" description="Helical" evidence="1">
    <location>
        <begin position="33"/>
        <end position="53"/>
    </location>
</feature>
<organism evidence="2 3">
    <name type="scientific">Fictibacillus barbaricus</name>
    <dbReference type="NCBI Taxonomy" id="182136"/>
    <lineage>
        <taxon>Bacteria</taxon>
        <taxon>Bacillati</taxon>
        <taxon>Bacillota</taxon>
        <taxon>Bacilli</taxon>
        <taxon>Bacillales</taxon>
        <taxon>Fictibacillaceae</taxon>
        <taxon>Fictibacillus</taxon>
    </lineage>
</organism>
<feature type="transmembrane region" description="Helical" evidence="1">
    <location>
        <begin position="60"/>
        <end position="83"/>
    </location>
</feature>
<dbReference type="Pfam" id="PF10002">
    <property type="entry name" value="DUF2243"/>
    <property type="match status" value="1"/>
</dbReference>
<proteinExistence type="predicted"/>
<evidence type="ECO:0000313" key="3">
    <source>
        <dbReference type="Proteomes" id="UP001258181"/>
    </source>
</evidence>
<evidence type="ECO:0000256" key="1">
    <source>
        <dbReference type="SAM" id="Phobius"/>
    </source>
</evidence>
<keyword evidence="1" id="KW-0472">Membrane</keyword>
<gene>
    <name evidence="2" type="ORF">J2X07_000907</name>
</gene>
<sequence length="122" mass="13909">MKIWLGFIFGLFAMSHWSTYAFAFELKAETAAERIGAVSIGVAILIILLMLIYKRYDASFFHGFLAAIGLFLTVDNILFHWVFKLHRITSGPEANILEPLFVVAGIGLVYYAWKKEQPQTYE</sequence>
<evidence type="ECO:0000313" key="2">
    <source>
        <dbReference type="EMBL" id="MDR7071932.1"/>
    </source>
</evidence>
<dbReference type="RefSeq" id="WP_310256912.1">
    <property type="nucleotide sequence ID" value="NZ_JAVDWA010000001.1"/>
</dbReference>
<feature type="transmembrane region" description="Helical" evidence="1">
    <location>
        <begin position="95"/>
        <end position="113"/>
    </location>
</feature>
<keyword evidence="3" id="KW-1185">Reference proteome</keyword>
<accession>A0ABU1TXI9</accession>
<evidence type="ECO:0008006" key="4">
    <source>
        <dbReference type="Google" id="ProtNLM"/>
    </source>
</evidence>
<keyword evidence="1" id="KW-0812">Transmembrane</keyword>
<comment type="caution">
    <text evidence="2">The sequence shown here is derived from an EMBL/GenBank/DDBJ whole genome shotgun (WGS) entry which is preliminary data.</text>
</comment>
<dbReference type="InterPro" id="IPR018719">
    <property type="entry name" value="DUF2243_membrane"/>
</dbReference>
<reference evidence="2 3" key="1">
    <citation type="submission" date="2023-07" db="EMBL/GenBank/DDBJ databases">
        <title>Sorghum-associated microbial communities from plants grown in Nebraska, USA.</title>
        <authorList>
            <person name="Schachtman D."/>
        </authorList>
    </citation>
    <scope>NUCLEOTIDE SEQUENCE [LARGE SCALE GENOMIC DNA]</scope>
    <source>
        <strain evidence="2 3">BE211</strain>
    </source>
</reference>